<dbReference type="Gene3D" id="1.20.910.10">
    <property type="entry name" value="Heme oxygenase-like"/>
    <property type="match status" value="1"/>
</dbReference>
<proteinExistence type="predicted"/>
<dbReference type="PANTHER" id="PTHR40279:SF3">
    <property type="entry name" value="4-AMINOBENZOATE SYNTHASE"/>
    <property type="match status" value="1"/>
</dbReference>
<dbReference type="Proteomes" id="UP000198644">
    <property type="component" value="Unassembled WGS sequence"/>
</dbReference>
<keyword evidence="1" id="KW-0560">Oxidoreductase</keyword>
<organism evidence="2 3">
    <name type="scientific">Marinobacter daqiaonensis</name>
    <dbReference type="NCBI Taxonomy" id="650891"/>
    <lineage>
        <taxon>Bacteria</taxon>
        <taxon>Pseudomonadati</taxon>
        <taxon>Pseudomonadota</taxon>
        <taxon>Gammaproteobacteria</taxon>
        <taxon>Pseudomonadales</taxon>
        <taxon>Marinobacteraceae</taxon>
        <taxon>Marinobacter</taxon>
    </lineage>
</organism>
<sequence>MLMERNEFRAELNRTLQHNLTLSHPLFALLLNADNPDIHLLRKVALQGYQLTRHFLTYIEHLFFFCPLPKHKRHLLFNMFEEETGRLSRTKNHVHLMEDFLRALGISDQERDKVTALPATQELIDYRMDACTNPERYHIGAAAVLVASEGQNLETLGEDARHTILGRVFGLQEKDLLFFSVHQKEDVAHVRQGLDLVADLCTTAAMQKEALFAVNHTCRLFYGMYEGIYQTLGQPEQAHV</sequence>
<dbReference type="STRING" id="650891.SAMN05216203_0481"/>
<reference evidence="3" key="1">
    <citation type="submission" date="2016-10" db="EMBL/GenBank/DDBJ databases">
        <authorList>
            <person name="Varghese N."/>
            <person name="Submissions S."/>
        </authorList>
    </citation>
    <scope>NUCLEOTIDE SEQUENCE [LARGE SCALE GENOMIC DNA]</scope>
    <source>
        <strain evidence="3">CGMCC 1.9167</strain>
    </source>
</reference>
<dbReference type="Pfam" id="PF14518">
    <property type="entry name" value="Haem_oxygenas_2"/>
    <property type="match status" value="1"/>
</dbReference>
<evidence type="ECO:0000256" key="1">
    <source>
        <dbReference type="ARBA" id="ARBA00023002"/>
    </source>
</evidence>
<gene>
    <name evidence="2" type="ORF">SAMN05216203_0481</name>
</gene>
<evidence type="ECO:0000313" key="3">
    <source>
        <dbReference type="Proteomes" id="UP000198644"/>
    </source>
</evidence>
<dbReference type="SMART" id="SM01236">
    <property type="entry name" value="Haem_oxygenase_2"/>
    <property type="match status" value="1"/>
</dbReference>
<protein>
    <submittedName>
        <fullName evidence="2">Pyrroloquinoline-quinone synthase</fullName>
    </submittedName>
</protein>
<dbReference type="InterPro" id="IPR039068">
    <property type="entry name" value="PqqC-like"/>
</dbReference>
<keyword evidence="3" id="KW-1185">Reference proteome</keyword>
<dbReference type="OrthoDB" id="8617600at2"/>
<dbReference type="RefSeq" id="WP_092008697.1">
    <property type="nucleotide sequence ID" value="NZ_FOYW01000001.1"/>
</dbReference>
<dbReference type="InterPro" id="IPR016084">
    <property type="entry name" value="Haem_Oase-like_multi-hlx"/>
</dbReference>
<accession>A0A1I6GUH8</accession>
<dbReference type="PANTHER" id="PTHR40279">
    <property type="entry name" value="PQQC-LIKE PROTEIN"/>
    <property type="match status" value="1"/>
</dbReference>
<name>A0A1I6GUH8_9GAMM</name>
<dbReference type="SUPFAM" id="SSF48613">
    <property type="entry name" value="Heme oxygenase-like"/>
    <property type="match status" value="1"/>
</dbReference>
<dbReference type="EMBL" id="FOYW01000001">
    <property type="protein sequence ID" value="SFR45776.1"/>
    <property type="molecule type" value="Genomic_DNA"/>
</dbReference>
<evidence type="ECO:0000313" key="2">
    <source>
        <dbReference type="EMBL" id="SFR45776.1"/>
    </source>
</evidence>
<dbReference type="GO" id="GO:0016491">
    <property type="term" value="F:oxidoreductase activity"/>
    <property type="evidence" value="ECO:0007669"/>
    <property type="project" value="UniProtKB-KW"/>
</dbReference>
<dbReference type="AlphaFoldDB" id="A0A1I6GUH8"/>